<proteinExistence type="predicted"/>
<dbReference type="AlphaFoldDB" id="V9CZZ8"/>
<dbReference type="Proteomes" id="UP000030678">
    <property type="component" value="Unassembled WGS sequence"/>
</dbReference>
<evidence type="ECO:0000256" key="2">
    <source>
        <dbReference type="SAM" id="MobiDB-lite"/>
    </source>
</evidence>
<evidence type="ECO:0000256" key="3">
    <source>
        <dbReference type="SAM" id="Phobius"/>
    </source>
</evidence>
<dbReference type="Gene3D" id="1.20.1250.20">
    <property type="entry name" value="MFS general substrate transporter like domains"/>
    <property type="match status" value="1"/>
</dbReference>
<dbReference type="PANTHER" id="PTHR20772">
    <property type="entry name" value="PROTEIN FMP42"/>
    <property type="match status" value="1"/>
</dbReference>
<comment type="subcellular location">
    <subcellularLocation>
        <location evidence="1">Membrane</location>
        <topology evidence="1">Multi-pass membrane protein</topology>
    </subcellularLocation>
</comment>
<dbReference type="GeneID" id="19986761"/>
<dbReference type="InterPro" id="IPR011701">
    <property type="entry name" value="MFS"/>
</dbReference>
<dbReference type="InterPro" id="IPR052599">
    <property type="entry name" value="SLC43A_AATransporter"/>
</dbReference>
<dbReference type="GO" id="GO:0022857">
    <property type="term" value="F:transmembrane transporter activity"/>
    <property type="evidence" value="ECO:0007669"/>
    <property type="project" value="InterPro"/>
</dbReference>
<dbReference type="GO" id="GO:0000329">
    <property type="term" value="C:fungal-type vacuole membrane"/>
    <property type="evidence" value="ECO:0007669"/>
    <property type="project" value="TreeGrafter"/>
</dbReference>
<feature type="compositionally biased region" description="Polar residues" evidence="2">
    <location>
        <begin position="738"/>
        <end position="747"/>
    </location>
</feature>
<feature type="compositionally biased region" description="Polar residues" evidence="2">
    <location>
        <begin position="716"/>
        <end position="730"/>
    </location>
</feature>
<dbReference type="Pfam" id="PF07690">
    <property type="entry name" value="MFS_1"/>
    <property type="match status" value="1"/>
</dbReference>
<feature type="transmembrane region" description="Helical" evidence="3">
    <location>
        <begin position="536"/>
        <end position="557"/>
    </location>
</feature>
<feature type="transmembrane region" description="Helical" evidence="3">
    <location>
        <begin position="445"/>
        <end position="463"/>
    </location>
</feature>
<evidence type="ECO:0000256" key="1">
    <source>
        <dbReference type="ARBA" id="ARBA00004141"/>
    </source>
</evidence>
<keyword evidence="3" id="KW-0472">Membrane</keyword>
<evidence type="ECO:0000313" key="4">
    <source>
        <dbReference type="EMBL" id="ETI20234.1"/>
    </source>
</evidence>
<feature type="region of interest" description="Disordered" evidence="2">
    <location>
        <begin position="714"/>
        <end position="747"/>
    </location>
</feature>
<feature type="transmembrane region" description="Helical" evidence="3">
    <location>
        <begin position="256"/>
        <end position="275"/>
    </location>
</feature>
<gene>
    <name evidence="4" type="ORF">G647_08268</name>
</gene>
<dbReference type="OrthoDB" id="330047at2759"/>
<feature type="transmembrane region" description="Helical" evidence="3">
    <location>
        <begin position="418"/>
        <end position="438"/>
    </location>
</feature>
<keyword evidence="3" id="KW-1133">Transmembrane helix</keyword>
<dbReference type="PANTHER" id="PTHR20772:SF4">
    <property type="entry name" value="HYPOTHETICAL AMINO ACID TRANSPORTER (EUROFUNG)"/>
    <property type="match status" value="1"/>
</dbReference>
<dbReference type="InterPro" id="IPR036259">
    <property type="entry name" value="MFS_trans_sf"/>
</dbReference>
<feature type="region of interest" description="Disordered" evidence="2">
    <location>
        <begin position="1"/>
        <end position="22"/>
    </location>
</feature>
<dbReference type="SUPFAM" id="SSF103473">
    <property type="entry name" value="MFS general substrate transporter"/>
    <property type="match status" value="1"/>
</dbReference>
<reference evidence="4 5" key="1">
    <citation type="submission" date="2013-03" db="EMBL/GenBank/DDBJ databases">
        <title>The Genome Sequence of Cladophialophora carrionii CBS 160.54.</title>
        <authorList>
            <consortium name="The Broad Institute Genomics Platform"/>
            <person name="Cuomo C."/>
            <person name="de Hoog S."/>
            <person name="Gorbushina A."/>
            <person name="Walker B."/>
            <person name="Young S.K."/>
            <person name="Zeng Q."/>
            <person name="Gargeya S."/>
            <person name="Fitzgerald M."/>
            <person name="Haas B."/>
            <person name="Abouelleil A."/>
            <person name="Allen A.W."/>
            <person name="Alvarado L."/>
            <person name="Arachchi H.M."/>
            <person name="Berlin A.M."/>
            <person name="Chapman S.B."/>
            <person name="Gainer-Dewar J."/>
            <person name="Goldberg J."/>
            <person name="Griggs A."/>
            <person name="Gujja S."/>
            <person name="Hansen M."/>
            <person name="Howarth C."/>
            <person name="Imamovic A."/>
            <person name="Ireland A."/>
            <person name="Larimer J."/>
            <person name="McCowan C."/>
            <person name="Murphy C."/>
            <person name="Pearson M."/>
            <person name="Poon T.W."/>
            <person name="Priest M."/>
            <person name="Roberts A."/>
            <person name="Saif S."/>
            <person name="Shea T."/>
            <person name="Sisk P."/>
            <person name="Sykes S."/>
            <person name="Wortman J."/>
            <person name="Nusbaum C."/>
            <person name="Birren B."/>
        </authorList>
    </citation>
    <scope>NUCLEOTIDE SEQUENCE [LARGE SCALE GENOMIC DNA]</scope>
    <source>
        <strain evidence="4 5">CBS 160.54</strain>
    </source>
</reference>
<organism evidence="4 5">
    <name type="scientific">Cladophialophora carrionii CBS 160.54</name>
    <dbReference type="NCBI Taxonomy" id="1279043"/>
    <lineage>
        <taxon>Eukaryota</taxon>
        <taxon>Fungi</taxon>
        <taxon>Dikarya</taxon>
        <taxon>Ascomycota</taxon>
        <taxon>Pezizomycotina</taxon>
        <taxon>Eurotiomycetes</taxon>
        <taxon>Chaetothyriomycetidae</taxon>
        <taxon>Chaetothyriales</taxon>
        <taxon>Herpotrichiellaceae</taxon>
        <taxon>Cladophialophora</taxon>
    </lineage>
</organism>
<keyword evidence="3" id="KW-0812">Transmembrane</keyword>
<protein>
    <submittedName>
        <fullName evidence="4">Uncharacterized protein</fullName>
    </submittedName>
</protein>
<dbReference type="RefSeq" id="XP_008730802.1">
    <property type="nucleotide sequence ID" value="XM_008732580.1"/>
</dbReference>
<feature type="transmembrane region" description="Helical" evidence="3">
    <location>
        <begin position="189"/>
        <end position="209"/>
    </location>
</feature>
<feature type="transmembrane region" description="Helical" evidence="3">
    <location>
        <begin position="494"/>
        <end position="516"/>
    </location>
</feature>
<feature type="transmembrane region" description="Helical" evidence="3">
    <location>
        <begin position="136"/>
        <end position="156"/>
    </location>
</feature>
<evidence type="ECO:0000313" key="5">
    <source>
        <dbReference type="Proteomes" id="UP000030678"/>
    </source>
</evidence>
<feature type="transmembrane region" description="Helical" evidence="3">
    <location>
        <begin position="221"/>
        <end position="244"/>
    </location>
</feature>
<dbReference type="EMBL" id="KB822708">
    <property type="protein sequence ID" value="ETI20234.1"/>
    <property type="molecule type" value="Genomic_DNA"/>
</dbReference>
<sequence>MSLAQHVSAVEGIDHEPEPGDVGFDTESIRAFPRLSRQPSITLSISYDPIPPAVGDKSTGGEKLEPIAAYEVSPKKRIAQIVIGVIACVTASGITFGFDALKTILVAEGVYKDLCTEKELRKGVRLCYLQDQRLNLTFIIASVTTNISALLVGGILDRYGPRVCGIISSVLLALGSLCLAFAEPLPFDGYIVASFLLALGGTFTFVPSFHLSNAFPRFQGLILALVTGAFDASASVFLLFRILYQSTAGAVSLRQIFLVYLFTIPTFIFVTQIFIMPAQSYQTRGELAEKMDRAQDATTDLHDSDDDLDLTATDLMRMRSHRAEQRRLSIASINDLLGTPAQQVKHVKKEDTIRANSGVWGVLHGLPASKQIRTPWFILITLFTVLQMARFNFFIATIWSQYVYMLNSATEATKLIEYFDLALPIGGIATVPFIGALLDHTSTVAVLNLLVLLSTIIGVLGAVPTVWAAYANVTLFVLFRPLYYSAMSDYAAKVFGYATFGTVYGAIICLSGLFTFTQSGLQALLHEVFEDDPEPINLGLATAGLVLGVILVMYVDIKGRDLQRQKAIAAAQAAAHASSVPDEWTRLLSVPGQRSAYGSARSLGSVLGPNGSVPVSIPTAAFGTGGGIGGAFGTSPSMTGAFAGGGAGAGVGAATGVGAGGGGGGGGGGGPAPGNIGAGTNLPPGMGGAYSVGMGGPGMGEDTGAAERMRILHATPSRSQLHRNLSTVQESAREDSIASPSTGQSVQ</sequence>
<dbReference type="VEuPathDB" id="FungiDB:G647_08268"/>
<accession>V9CZZ8</accession>
<dbReference type="HOGENOM" id="CLU_014401_1_1_1"/>
<name>V9CZZ8_9EURO</name>
<feature type="transmembrane region" description="Helical" evidence="3">
    <location>
        <begin position="376"/>
        <end position="398"/>
    </location>
</feature>
<feature type="transmembrane region" description="Helical" evidence="3">
    <location>
        <begin position="163"/>
        <end position="183"/>
    </location>
</feature>